<organism evidence="2">
    <name type="scientific">Siphoviridae sp. ctVqj4</name>
    <dbReference type="NCBI Taxonomy" id="2826359"/>
    <lineage>
        <taxon>Viruses</taxon>
        <taxon>Duplodnaviria</taxon>
        <taxon>Heunggongvirae</taxon>
        <taxon>Uroviricota</taxon>
        <taxon>Caudoviricetes</taxon>
    </lineage>
</organism>
<reference evidence="2" key="1">
    <citation type="journal article" date="2021" name="Proc. Natl. Acad. Sci. U.S.A.">
        <title>A Catalog of Tens of Thousands of Viruses from Human Metagenomes Reveals Hidden Associations with Chronic Diseases.</title>
        <authorList>
            <person name="Tisza M.J."/>
            <person name="Buck C.B."/>
        </authorList>
    </citation>
    <scope>NUCLEOTIDE SEQUENCE</scope>
    <source>
        <strain evidence="2">CtVqj4</strain>
    </source>
</reference>
<dbReference type="InterPro" id="IPR056937">
    <property type="entry name" value="YqbQ/XkdQ"/>
</dbReference>
<evidence type="ECO:0000313" key="2">
    <source>
        <dbReference type="EMBL" id="DAD95057.1"/>
    </source>
</evidence>
<name>A0A8S5NK27_9CAUD</name>
<proteinExistence type="predicted"/>
<sequence>MDYHLCIIKGKEIYDISDYAGSITWNDSIDTLGMQLSFSIGISMDRYQPALNIDPGDIVIFRNKVEIFRGIIVSKDIGRTENSFTAYDFCFYLNKSKVIKQYHKINAAVAIEQLCTELNIKVGSIAPMRCLITHIYYESTAAEIMDDILEQENQETGKQYLKEMRGDSFYIFERTSKPIIATFKPAFNIAEFNIGIAIGNPTRNLSIEEMKNSILIVSGNEKSVRILASAKDEEGISRYGLLQEIEKVDEKDKNKVRYIAQNKLSELNQVSETVSVELLGNDEVRAGRVLTLSEKMTGIEGSYLVKACNHTLSNGVHTMSVELGAV</sequence>
<accession>A0A8S5NK27</accession>
<protein>
    <submittedName>
        <fullName evidence="2">43 kDa tail protein</fullName>
    </submittedName>
</protein>
<evidence type="ECO:0000259" key="1">
    <source>
        <dbReference type="Pfam" id="PF24032"/>
    </source>
</evidence>
<dbReference type="Pfam" id="PF24032">
    <property type="entry name" value="YQBQ"/>
    <property type="match status" value="1"/>
</dbReference>
<dbReference type="EMBL" id="BK015189">
    <property type="protein sequence ID" value="DAD95057.1"/>
    <property type="molecule type" value="Genomic_DNA"/>
</dbReference>
<feature type="domain" description="YqbQ/XkdQ" evidence="1">
    <location>
        <begin position="23"/>
        <end position="323"/>
    </location>
</feature>